<protein>
    <recommendedName>
        <fullName evidence="3">MalT-like TPR region domain-containing protein</fullName>
    </recommendedName>
</protein>
<keyword evidence="2" id="KW-1185">Reference proteome</keyword>
<dbReference type="AlphaFoldDB" id="A0A1D7TXR1"/>
<dbReference type="EMBL" id="CP017147">
    <property type="protein sequence ID" value="AOO79911.1"/>
    <property type="molecule type" value="Genomic_DNA"/>
</dbReference>
<gene>
    <name evidence="1" type="ORF">BHK69_04920</name>
</gene>
<proteinExistence type="predicted"/>
<dbReference type="Proteomes" id="UP000094969">
    <property type="component" value="Chromosome"/>
</dbReference>
<organism evidence="1 2">
    <name type="scientific">Bosea vaviloviae</name>
    <dbReference type="NCBI Taxonomy" id="1526658"/>
    <lineage>
        <taxon>Bacteria</taxon>
        <taxon>Pseudomonadati</taxon>
        <taxon>Pseudomonadota</taxon>
        <taxon>Alphaproteobacteria</taxon>
        <taxon>Hyphomicrobiales</taxon>
        <taxon>Boseaceae</taxon>
        <taxon>Bosea</taxon>
    </lineage>
</organism>
<evidence type="ECO:0000313" key="2">
    <source>
        <dbReference type="Proteomes" id="UP000094969"/>
    </source>
</evidence>
<dbReference type="RefSeq" id="WP_069689133.1">
    <property type="nucleotide sequence ID" value="NZ_CP017147.1"/>
</dbReference>
<dbReference type="STRING" id="1526658.BHK69_04920"/>
<evidence type="ECO:0008006" key="3">
    <source>
        <dbReference type="Google" id="ProtNLM"/>
    </source>
</evidence>
<dbReference type="OrthoDB" id="433986at2"/>
<dbReference type="KEGG" id="bvv:BHK69_04920"/>
<name>A0A1D7TXR1_9HYPH</name>
<reference evidence="1 2" key="1">
    <citation type="journal article" date="2015" name="Antonie Van Leeuwenhoek">
        <title>Bosea vaviloviae sp. nov., a new species of slow-growing rhizobia isolated from nodules of the relict species Vavilovia formosa (Stev.) Fed.</title>
        <authorList>
            <person name="Safronova V.I."/>
            <person name="Kuznetsova I.G."/>
            <person name="Sazanova A.L."/>
            <person name="Kimeklis A.K."/>
            <person name="Belimov A.A."/>
            <person name="Andronov E.E."/>
            <person name="Pinaev A.G."/>
            <person name="Chizhevskaya E.P."/>
            <person name="Pukhaev A.R."/>
            <person name="Popov K.P."/>
            <person name="Willems A."/>
            <person name="Tikhonovich I.A."/>
        </authorList>
    </citation>
    <scope>NUCLEOTIDE SEQUENCE [LARGE SCALE GENOMIC DNA]</scope>
    <source>
        <strain evidence="1 2">Vaf18</strain>
    </source>
</reference>
<sequence>MVVLPAMVADWLRRPGSAPPGEALLERRAVDFLALAGRLGAPLGDKETRRLRSEAASALADGRFADADKALAQAELHSIGGASDLSTLPVAQRLRIGENRADRAGISFLRTTPEAYREAAGRYGEASALIGLADVDRSRAVALAQAKALARLSEDFGGRDGYDAAVTVLHRLLEGLDSLEDTVAFAGAQDALAATLEALAEIAGMEDLRVEALARCRAGVEHLHRDEAPLLWHALTVRFGRLAVTIGESREDDALLEEAVTALATVLAVWDRNRDEARWLEAEHMISRARAALGGRRNDLALLERAFNGFNRVAKAVDRAREPLRWAELQDQMGGVLVAMGERYRDPVVFEEAIAVFAAALEERRRESVPLLWATSSANQALPMMRLAERRKDAALARQALTQIAVAIEAMRSAGFAANAKHLEARLIKAGALVEALNKA</sequence>
<evidence type="ECO:0000313" key="1">
    <source>
        <dbReference type="EMBL" id="AOO79911.1"/>
    </source>
</evidence>
<accession>A0A1D7TXR1</accession>